<evidence type="ECO:0000256" key="1">
    <source>
        <dbReference type="ARBA" id="ARBA00009005"/>
    </source>
</evidence>
<comment type="caution">
    <text evidence="3">The sequence shown here is derived from an EMBL/GenBank/DDBJ whole genome shotgun (WGS) entry which is preliminary data.</text>
</comment>
<evidence type="ECO:0000313" key="3">
    <source>
        <dbReference type="EMBL" id="KAK9697358.1"/>
    </source>
</evidence>
<dbReference type="InterPro" id="IPR011600">
    <property type="entry name" value="Pept_C14_caspase"/>
</dbReference>
<dbReference type="AlphaFoldDB" id="A0AAW1J247"/>
<gene>
    <name evidence="3" type="ORF">RND81_08G032400</name>
</gene>
<dbReference type="GO" id="GO:0004197">
    <property type="term" value="F:cysteine-type endopeptidase activity"/>
    <property type="evidence" value="ECO:0007669"/>
    <property type="project" value="InterPro"/>
</dbReference>
<dbReference type="InterPro" id="IPR050452">
    <property type="entry name" value="Metacaspase"/>
</dbReference>
<keyword evidence="4" id="KW-1185">Reference proteome</keyword>
<feature type="domain" description="Peptidase C14 caspase" evidence="2">
    <location>
        <begin position="3"/>
        <end position="418"/>
    </location>
</feature>
<evidence type="ECO:0000259" key="2">
    <source>
        <dbReference type="Pfam" id="PF00656"/>
    </source>
</evidence>
<protein>
    <recommendedName>
        <fullName evidence="2">Peptidase C14 caspase domain-containing protein</fullName>
    </recommendedName>
</protein>
<dbReference type="GO" id="GO:0005737">
    <property type="term" value="C:cytoplasm"/>
    <property type="evidence" value="ECO:0007669"/>
    <property type="project" value="TreeGrafter"/>
</dbReference>
<dbReference type="Gene3D" id="3.40.50.12660">
    <property type="match status" value="2"/>
</dbReference>
<dbReference type="EMBL" id="JBDFQZ010000008">
    <property type="protein sequence ID" value="KAK9697358.1"/>
    <property type="molecule type" value="Genomic_DNA"/>
</dbReference>
<dbReference type="PANTHER" id="PTHR48104:SF30">
    <property type="entry name" value="METACASPASE-1"/>
    <property type="match status" value="1"/>
</dbReference>
<evidence type="ECO:0000313" key="4">
    <source>
        <dbReference type="Proteomes" id="UP001443914"/>
    </source>
</evidence>
<name>A0AAW1J247_SAPOF</name>
<sequence length="428" mass="46939">MGKKKAVLIGINYPGTEAELKGCVNDVSRMRTCLIQRYGFNDQDINVLIDTDPSYTEPTGKNIRRALEDLVGFAEAGDELFVHYSGHGFRLPAETGDDDDTGYDECIVPSDMNLITDDDFKELVCQVKDGCRITVVSDSCHSGGLISGAKEQIGDSTTFNRRDHHTITSKSSLSGFLKNSVKVTVRDAFEARGIKIPSRRSRHNKPEDIVVVDEERYQGHRGYVKSKSLALSTLIEILKQRMGRDRVAVGKIRPALYDIFGDDASPKVKKFMKIIFNKLRLRHGGQGLGSSSGSGGILSAVGGLAIDFLKLKLENSGADYAKPAMETKVESTEEVYAGETNRLMPRNGILLSACQTNETAADASPYGNPSEAFGVFSNAIQSILNEFDGEVTNLEIVVNARLLLEYQGFTQSPGLYCSDDYVNVPFVY</sequence>
<organism evidence="3 4">
    <name type="scientific">Saponaria officinalis</name>
    <name type="common">Common soapwort</name>
    <name type="synonym">Lychnis saponaria</name>
    <dbReference type="NCBI Taxonomy" id="3572"/>
    <lineage>
        <taxon>Eukaryota</taxon>
        <taxon>Viridiplantae</taxon>
        <taxon>Streptophyta</taxon>
        <taxon>Embryophyta</taxon>
        <taxon>Tracheophyta</taxon>
        <taxon>Spermatophyta</taxon>
        <taxon>Magnoliopsida</taxon>
        <taxon>eudicotyledons</taxon>
        <taxon>Gunneridae</taxon>
        <taxon>Pentapetalae</taxon>
        <taxon>Caryophyllales</taxon>
        <taxon>Caryophyllaceae</taxon>
        <taxon>Caryophylleae</taxon>
        <taxon>Saponaria</taxon>
    </lineage>
</organism>
<reference evidence="3" key="1">
    <citation type="submission" date="2024-03" db="EMBL/GenBank/DDBJ databases">
        <title>WGS assembly of Saponaria officinalis var. Norfolk2.</title>
        <authorList>
            <person name="Jenkins J."/>
            <person name="Shu S."/>
            <person name="Grimwood J."/>
            <person name="Barry K."/>
            <person name="Goodstein D."/>
            <person name="Schmutz J."/>
            <person name="Leebens-Mack J."/>
            <person name="Osbourn A."/>
        </authorList>
    </citation>
    <scope>NUCLEOTIDE SEQUENCE [LARGE SCALE GENOMIC DNA]</scope>
    <source>
        <strain evidence="3">JIC</strain>
    </source>
</reference>
<dbReference type="Proteomes" id="UP001443914">
    <property type="component" value="Unassembled WGS sequence"/>
</dbReference>
<accession>A0AAW1J247</accession>
<proteinExistence type="inferred from homology"/>
<dbReference type="GO" id="GO:0006508">
    <property type="term" value="P:proteolysis"/>
    <property type="evidence" value="ECO:0007669"/>
    <property type="project" value="InterPro"/>
</dbReference>
<dbReference type="Pfam" id="PF00656">
    <property type="entry name" value="Peptidase_C14"/>
    <property type="match status" value="1"/>
</dbReference>
<comment type="similarity">
    <text evidence="1">Belongs to the peptidase C14B family.</text>
</comment>
<dbReference type="PANTHER" id="PTHR48104">
    <property type="entry name" value="METACASPASE-4"/>
    <property type="match status" value="1"/>
</dbReference>